<dbReference type="Proteomes" id="UP000707352">
    <property type="component" value="Unassembled WGS sequence"/>
</dbReference>
<sequence>MTGAKERLEMFRDLLAEARRALDLSFGFELWDGSTVPVDLAPHAMRLVIARESVIASLLRRPTLDTVINAHVAGLLDLKNGTIFDLAAQRPRGKVARQLRGVSKLKALKTAFQFLKAPANMPRPLDGVKDNPDARDGKPETNKRNVAYHYDVSNEFYQLFLDPEMVYTCAYFTPDWHNDIAKAQFDKLDMICRKLRLQPGERFLDIGCGWGALICHAAQHYGVKATGVTLAEEQAKIAREKIARLGLQERVKVVLKDYTQMEGEFDKISSIGMFEQVGLRNHAEYFSSVNRLLRPRGLYLHHTIARRAKRSDKAFQKLKPEYKALTRYIFPGGELDHLGMSVANLERHGFEVHDVEAWREHYQHTTRLWWENLNARRAEAEALVGPEKTRMWLIYLAGCSLAFERAAVGVNQTLASKRTRGPAGLPSTRADLYSSTGSNQPR</sequence>
<keyword evidence="8" id="KW-1185">Reference proteome</keyword>
<evidence type="ECO:0000256" key="1">
    <source>
        <dbReference type="ARBA" id="ARBA00010815"/>
    </source>
</evidence>
<dbReference type="EMBL" id="JAATJS010000001">
    <property type="protein sequence ID" value="NIX75333.1"/>
    <property type="molecule type" value="Genomic_DNA"/>
</dbReference>
<keyword evidence="4" id="KW-0949">S-adenosyl-L-methionine</keyword>
<comment type="caution">
    <text evidence="7">The sequence shown here is derived from an EMBL/GenBank/DDBJ whole genome shotgun (WGS) entry which is preliminary data.</text>
</comment>
<keyword evidence="2 7" id="KW-0489">Methyltransferase</keyword>
<evidence type="ECO:0000313" key="7">
    <source>
        <dbReference type="EMBL" id="NIX75333.1"/>
    </source>
</evidence>
<organism evidence="7 8">
    <name type="scientific">Microvirga terricola</name>
    <dbReference type="NCBI Taxonomy" id="2719797"/>
    <lineage>
        <taxon>Bacteria</taxon>
        <taxon>Pseudomonadati</taxon>
        <taxon>Pseudomonadota</taxon>
        <taxon>Alphaproteobacteria</taxon>
        <taxon>Hyphomicrobiales</taxon>
        <taxon>Methylobacteriaceae</taxon>
        <taxon>Microvirga</taxon>
    </lineage>
</organism>
<evidence type="ECO:0000256" key="3">
    <source>
        <dbReference type="ARBA" id="ARBA00022679"/>
    </source>
</evidence>
<dbReference type="InterPro" id="IPR003333">
    <property type="entry name" value="CMAS"/>
</dbReference>
<keyword evidence="3" id="KW-0808">Transferase</keyword>
<dbReference type="PIRSF" id="PIRSF003085">
    <property type="entry name" value="CMAS"/>
    <property type="match status" value="1"/>
</dbReference>
<accession>A0ABX0V6X5</accession>
<proteinExistence type="inferred from homology"/>
<dbReference type="RefSeq" id="WP_167671226.1">
    <property type="nucleotide sequence ID" value="NZ_JAATJS010000001.1"/>
</dbReference>
<comment type="similarity">
    <text evidence="1">Belongs to the CFA/CMAS family.</text>
</comment>
<dbReference type="Pfam" id="PF02353">
    <property type="entry name" value="CMAS"/>
    <property type="match status" value="1"/>
</dbReference>
<dbReference type="CDD" id="cd02440">
    <property type="entry name" value="AdoMet_MTases"/>
    <property type="match status" value="1"/>
</dbReference>
<dbReference type="GO" id="GO:0032259">
    <property type="term" value="P:methylation"/>
    <property type="evidence" value="ECO:0007669"/>
    <property type="project" value="UniProtKB-KW"/>
</dbReference>
<feature type="region of interest" description="Disordered" evidence="6">
    <location>
        <begin position="417"/>
        <end position="442"/>
    </location>
</feature>
<name>A0ABX0V6X5_9HYPH</name>
<dbReference type="SUPFAM" id="SSF53335">
    <property type="entry name" value="S-adenosyl-L-methionine-dependent methyltransferases"/>
    <property type="match status" value="1"/>
</dbReference>
<evidence type="ECO:0000313" key="8">
    <source>
        <dbReference type="Proteomes" id="UP000707352"/>
    </source>
</evidence>
<gene>
    <name evidence="7" type="ORF">HB375_01735</name>
</gene>
<evidence type="ECO:0000256" key="4">
    <source>
        <dbReference type="ARBA" id="ARBA00022691"/>
    </source>
</evidence>
<reference evidence="7 8" key="1">
    <citation type="submission" date="2020-03" db="EMBL/GenBank/DDBJ databases">
        <title>The genome sequence of Microvirga sp. c23x22.</title>
        <authorList>
            <person name="Zhang X."/>
        </authorList>
    </citation>
    <scope>NUCLEOTIDE SEQUENCE [LARGE SCALE GENOMIC DNA]</scope>
    <source>
        <strain evidence="8">c23x22</strain>
    </source>
</reference>
<dbReference type="InterPro" id="IPR029063">
    <property type="entry name" value="SAM-dependent_MTases_sf"/>
</dbReference>
<feature type="compositionally biased region" description="Polar residues" evidence="6">
    <location>
        <begin position="433"/>
        <end position="442"/>
    </location>
</feature>
<evidence type="ECO:0000256" key="6">
    <source>
        <dbReference type="SAM" id="MobiDB-lite"/>
    </source>
</evidence>
<keyword evidence="5" id="KW-0443">Lipid metabolism</keyword>
<dbReference type="Gene3D" id="3.40.50.150">
    <property type="entry name" value="Vaccinia Virus protein VP39"/>
    <property type="match status" value="1"/>
</dbReference>
<evidence type="ECO:0000256" key="5">
    <source>
        <dbReference type="ARBA" id="ARBA00023098"/>
    </source>
</evidence>
<dbReference type="GO" id="GO:0008168">
    <property type="term" value="F:methyltransferase activity"/>
    <property type="evidence" value="ECO:0007669"/>
    <property type="project" value="UniProtKB-KW"/>
</dbReference>
<dbReference type="PANTHER" id="PTHR43667:SF1">
    <property type="entry name" value="CYCLOPROPANE-FATTY-ACYL-PHOSPHOLIPID SYNTHASE"/>
    <property type="match status" value="1"/>
</dbReference>
<feature type="compositionally biased region" description="Basic and acidic residues" evidence="6">
    <location>
        <begin position="126"/>
        <end position="142"/>
    </location>
</feature>
<protein>
    <submittedName>
        <fullName evidence="7">Methyltransferase domain-containing protein</fullName>
    </submittedName>
</protein>
<feature type="region of interest" description="Disordered" evidence="6">
    <location>
        <begin position="123"/>
        <end position="142"/>
    </location>
</feature>
<evidence type="ECO:0000256" key="2">
    <source>
        <dbReference type="ARBA" id="ARBA00022603"/>
    </source>
</evidence>
<dbReference type="PANTHER" id="PTHR43667">
    <property type="entry name" value="CYCLOPROPANE-FATTY-ACYL-PHOSPHOLIPID SYNTHASE"/>
    <property type="match status" value="1"/>
</dbReference>
<dbReference type="InterPro" id="IPR050723">
    <property type="entry name" value="CFA/CMAS"/>
</dbReference>